<dbReference type="EMBL" id="JAGSXJ010000030">
    <property type="protein sequence ID" value="KAH6670306.1"/>
    <property type="molecule type" value="Genomic_DNA"/>
</dbReference>
<evidence type="ECO:0000313" key="2">
    <source>
        <dbReference type="EMBL" id="KAH6670306.1"/>
    </source>
</evidence>
<dbReference type="InterPro" id="IPR013785">
    <property type="entry name" value="Aldolase_TIM"/>
</dbReference>
<evidence type="ECO:0008006" key="4">
    <source>
        <dbReference type="Google" id="ProtNLM"/>
    </source>
</evidence>
<accession>A0A9P8V2W1</accession>
<dbReference type="GO" id="GO:0010181">
    <property type="term" value="F:FMN binding"/>
    <property type="evidence" value="ECO:0007669"/>
    <property type="project" value="InterPro"/>
</dbReference>
<evidence type="ECO:0000313" key="3">
    <source>
        <dbReference type="Proteomes" id="UP000770015"/>
    </source>
</evidence>
<sequence>MDGSQPLEQILHLARELALRGVAYITVGEARVSRNLGIEENLARLAAKDIAPEDITLRPFRRLLSETKPSNPEYTPTVLVGNGGYTGVNGVLTVEEGLADAVSFGRRFIPNPDLVQRIRLGQPLSPYDRSTFYTHGARGYTDYPTYEA</sequence>
<feature type="non-terminal residue" evidence="2">
    <location>
        <position position="148"/>
    </location>
</feature>
<dbReference type="OrthoDB" id="276546at2759"/>
<organism evidence="2 3">
    <name type="scientific">Plectosphaerella plurivora</name>
    <dbReference type="NCBI Taxonomy" id="936078"/>
    <lineage>
        <taxon>Eukaryota</taxon>
        <taxon>Fungi</taxon>
        <taxon>Dikarya</taxon>
        <taxon>Ascomycota</taxon>
        <taxon>Pezizomycotina</taxon>
        <taxon>Sordariomycetes</taxon>
        <taxon>Hypocreomycetidae</taxon>
        <taxon>Glomerellales</taxon>
        <taxon>Plectosphaerellaceae</taxon>
        <taxon>Plectosphaerella</taxon>
    </lineage>
</organism>
<dbReference type="Proteomes" id="UP000770015">
    <property type="component" value="Unassembled WGS sequence"/>
</dbReference>
<keyword evidence="1" id="KW-0285">Flavoprotein</keyword>
<gene>
    <name evidence="2" type="ORF">F5X68DRAFT_141792</name>
</gene>
<reference evidence="2" key="1">
    <citation type="journal article" date="2021" name="Nat. Commun.">
        <title>Genetic determinants of endophytism in the Arabidopsis root mycobiome.</title>
        <authorList>
            <person name="Mesny F."/>
            <person name="Miyauchi S."/>
            <person name="Thiergart T."/>
            <person name="Pickel B."/>
            <person name="Atanasova L."/>
            <person name="Karlsson M."/>
            <person name="Huettel B."/>
            <person name="Barry K.W."/>
            <person name="Haridas S."/>
            <person name="Chen C."/>
            <person name="Bauer D."/>
            <person name="Andreopoulos W."/>
            <person name="Pangilinan J."/>
            <person name="LaButti K."/>
            <person name="Riley R."/>
            <person name="Lipzen A."/>
            <person name="Clum A."/>
            <person name="Drula E."/>
            <person name="Henrissat B."/>
            <person name="Kohler A."/>
            <person name="Grigoriev I.V."/>
            <person name="Martin F.M."/>
            <person name="Hacquard S."/>
        </authorList>
    </citation>
    <scope>NUCLEOTIDE SEQUENCE</scope>
    <source>
        <strain evidence="2">MPI-SDFR-AT-0117</strain>
    </source>
</reference>
<dbReference type="AlphaFoldDB" id="A0A9P8V2W1"/>
<comment type="caution">
    <text evidence="2">The sequence shown here is derived from an EMBL/GenBank/DDBJ whole genome shotgun (WGS) entry which is preliminary data.</text>
</comment>
<dbReference type="SUPFAM" id="SSF51395">
    <property type="entry name" value="FMN-linked oxidoreductases"/>
    <property type="match status" value="1"/>
</dbReference>
<protein>
    <recommendedName>
        <fullName evidence="4">NADH:flavin oxidoreductase/NADH oxidase N-terminal domain-containing protein</fullName>
    </recommendedName>
</protein>
<evidence type="ECO:0000256" key="1">
    <source>
        <dbReference type="ARBA" id="ARBA00022630"/>
    </source>
</evidence>
<keyword evidence="3" id="KW-1185">Reference proteome</keyword>
<dbReference type="PANTHER" id="PTHR22893:SF91">
    <property type="entry name" value="NADPH DEHYDROGENASE 2-RELATED"/>
    <property type="match status" value="1"/>
</dbReference>
<dbReference type="PANTHER" id="PTHR22893">
    <property type="entry name" value="NADH OXIDOREDUCTASE-RELATED"/>
    <property type="match status" value="1"/>
</dbReference>
<dbReference type="GO" id="GO:0016491">
    <property type="term" value="F:oxidoreductase activity"/>
    <property type="evidence" value="ECO:0007669"/>
    <property type="project" value="InterPro"/>
</dbReference>
<dbReference type="Gene3D" id="3.20.20.70">
    <property type="entry name" value="Aldolase class I"/>
    <property type="match status" value="1"/>
</dbReference>
<name>A0A9P8V2W1_9PEZI</name>
<dbReference type="InterPro" id="IPR045247">
    <property type="entry name" value="Oye-like"/>
</dbReference>
<proteinExistence type="predicted"/>